<comment type="caution">
    <text evidence="6">The sequence shown here is derived from an EMBL/GenBank/DDBJ whole genome shotgun (WGS) entry which is preliminary data.</text>
</comment>
<gene>
    <name evidence="6" type="ORF">A2519_09290</name>
</gene>
<dbReference type="InterPro" id="IPR036594">
    <property type="entry name" value="Meth_synthase_dom"/>
</dbReference>
<dbReference type="InterPro" id="IPR036724">
    <property type="entry name" value="Cobalamin-bd_sf"/>
</dbReference>
<dbReference type="Pfam" id="PF02310">
    <property type="entry name" value="B12-binding"/>
    <property type="match status" value="1"/>
</dbReference>
<evidence type="ECO:0000313" key="7">
    <source>
        <dbReference type="Proteomes" id="UP000179243"/>
    </source>
</evidence>
<dbReference type="GO" id="GO:0031419">
    <property type="term" value="F:cobalamin binding"/>
    <property type="evidence" value="ECO:0007669"/>
    <property type="project" value="InterPro"/>
</dbReference>
<dbReference type="CDD" id="cd02070">
    <property type="entry name" value="corrinoid_protein_B12-BD"/>
    <property type="match status" value="1"/>
</dbReference>
<evidence type="ECO:0000259" key="5">
    <source>
        <dbReference type="PROSITE" id="PS51337"/>
    </source>
</evidence>
<dbReference type="PANTHER" id="PTHR45833">
    <property type="entry name" value="METHIONINE SYNTHASE"/>
    <property type="match status" value="1"/>
</dbReference>
<dbReference type="PROSITE" id="PS51332">
    <property type="entry name" value="B12_BINDING"/>
    <property type="match status" value="1"/>
</dbReference>
<dbReference type="InterPro" id="IPR006158">
    <property type="entry name" value="Cobalamin-bd"/>
</dbReference>
<dbReference type="GO" id="GO:0046872">
    <property type="term" value="F:metal ion binding"/>
    <property type="evidence" value="ECO:0007669"/>
    <property type="project" value="UniProtKB-KW"/>
</dbReference>
<dbReference type="Gene3D" id="1.10.1240.10">
    <property type="entry name" value="Methionine synthase domain"/>
    <property type="match status" value="1"/>
</dbReference>
<evidence type="ECO:0000256" key="2">
    <source>
        <dbReference type="ARBA" id="ARBA00022723"/>
    </source>
</evidence>
<accession>A0A1F7FKZ1</accession>
<dbReference type="GO" id="GO:0008705">
    <property type="term" value="F:methionine synthase activity"/>
    <property type="evidence" value="ECO:0007669"/>
    <property type="project" value="TreeGrafter"/>
</dbReference>
<keyword evidence="6" id="KW-0808">Transferase</keyword>
<evidence type="ECO:0000259" key="4">
    <source>
        <dbReference type="PROSITE" id="PS51332"/>
    </source>
</evidence>
<keyword evidence="3" id="KW-0170">Cobalt</keyword>
<reference evidence="6 7" key="1">
    <citation type="journal article" date="2016" name="Nat. Commun.">
        <title>Thousands of microbial genomes shed light on interconnected biogeochemical processes in an aquifer system.</title>
        <authorList>
            <person name="Anantharaman K."/>
            <person name="Brown C.T."/>
            <person name="Hug L.A."/>
            <person name="Sharon I."/>
            <person name="Castelle C.J."/>
            <person name="Probst A.J."/>
            <person name="Thomas B.C."/>
            <person name="Singh A."/>
            <person name="Wilkins M.J."/>
            <person name="Karaoz U."/>
            <person name="Brodie E.L."/>
            <person name="Williams K.H."/>
            <person name="Hubbard S.S."/>
            <person name="Banfield J.F."/>
        </authorList>
    </citation>
    <scope>NUCLEOTIDE SEQUENCE [LARGE SCALE GENOMIC DNA]</scope>
</reference>
<dbReference type="FunFam" id="3.40.50.280:FF:000003">
    <property type="entry name" value="Dimethylamine methyltransferase corrinoid protein"/>
    <property type="match status" value="1"/>
</dbReference>
<dbReference type="AlphaFoldDB" id="A0A1F7FKZ1"/>
<sequence>MADFTVMKEGLLDGDAQIVEQEVKRALEQGCSAEQVLQEGLISGMDIIAGKFKKNEVFVPEVLLAARAMKAGMGHLEAMLAKTGVQPLGKILIGTVKGDLHDIGKNLVVMMLRGAGFEVHDIGIDQPPENFVKQALENNYSLVGCSALITTTMPMLKSVIDAFSAAGQRGKVKIAVGGAPVTREFAEQIGADGFADNAAGAVDVFKGFLKSS</sequence>
<protein>
    <submittedName>
        <fullName evidence="6">Methyltransferase</fullName>
    </submittedName>
</protein>
<comment type="similarity">
    <text evidence="1">Belongs to the methylamine corrinoid protein family.</text>
</comment>
<dbReference type="EMBL" id="MFYX01000013">
    <property type="protein sequence ID" value="OGK07137.1"/>
    <property type="molecule type" value="Genomic_DNA"/>
</dbReference>
<evidence type="ECO:0000313" key="6">
    <source>
        <dbReference type="EMBL" id="OGK07137.1"/>
    </source>
</evidence>
<feature type="domain" description="B12-binding" evidence="4">
    <location>
        <begin position="88"/>
        <end position="212"/>
    </location>
</feature>
<evidence type="ECO:0000256" key="3">
    <source>
        <dbReference type="ARBA" id="ARBA00023285"/>
    </source>
</evidence>
<organism evidence="6 7">
    <name type="scientific">Candidatus Raymondbacteria bacterium RIFOXYD12_FULL_49_13</name>
    <dbReference type="NCBI Taxonomy" id="1817890"/>
    <lineage>
        <taxon>Bacteria</taxon>
        <taxon>Raymondiibacteriota</taxon>
    </lineage>
</organism>
<evidence type="ECO:0000256" key="1">
    <source>
        <dbReference type="ARBA" id="ARBA00010854"/>
    </source>
</evidence>
<dbReference type="PANTHER" id="PTHR45833:SF1">
    <property type="entry name" value="METHIONINE SYNTHASE"/>
    <property type="match status" value="1"/>
</dbReference>
<dbReference type="InterPro" id="IPR050554">
    <property type="entry name" value="Met_Synthase/Corrinoid"/>
</dbReference>
<proteinExistence type="inferred from homology"/>
<dbReference type="GO" id="GO:0046653">
    <property type="term" value="P:tetrahydrofolate metabolic process"/>
    <property type="evidence" value="ECO:0007669"/>
    <property type="project" value="TreeGrafter"/>
</dbReference>
<dbReference type="Pfam" id="PF02607">
    <property type="entry name" value="B12-binding_2"/>
    <property type="match status" value="1"/>
</dbReference>
<feature type="domain" description="B12-binding N-terminal" evidence="5">
    <location>
        <begin position="1"/>
        <end position="88"/>
    </location>
</feature>
<dbReference type="InterPro" id="IPR003759">
    <property type="entry name" value="Cbl-bd_cap"/>
</dbReference>
<dbReference type="GO" id="GO:0050667">
    <property type="term" value="P:homocysteine metabolic process"/>
    <property type="evidence" value="ECO:0007669"/>
    <property type="project" value="TreeGrafter"/>
</dbReference>
<keyword evidence="6" id="KW-0489">Methyltransferase</keyword>
<dbReference type="Gene3D" id="3.40.50.280">
    <property type="entry name" value="Cobalamin-binding domain"/>
    <property type="match status" value="1"/>
</dbReference>
<dbReference type="SUPFAM" id="SSF47644">
    <property type="entry name" value="Methionine synthase domain"/>
    <property type="match status" value="1"/>
</dbReference>
<dbReference type="GO" id="GO:0032259">
    <property type="term" value="P:methylation"/>
    <property type="evidence" value="ECO:0007669"/>
    <property type="project" value="UniProtKB-KW"/>
</dbReference>
<dbReference type="GO" id="GO:0005829">
    <property type="term" value="C:cytosol"/>
    <property type="evidence" value="ECO:0007669"/>
    <property type="project" value="TreeGrafter"/>
</dbReference>
<dbReference type="PROSITE" id="PS51337">
    <property type="entry name" value="B12_BINDING_NTER"/>
    <property type="match status" value="1"/>
</dbReference>
<dbReference type="SUPFAM" id="SSF52242">
    <property type="entry name" value="Cobalamin (vitamin B12)-binding domain"/>
    <property type="match status" value="1"/>
</dbReference>
<keyword evidence="2" id="KW-0479">Metal-binding</keyword>
<name>A0A1F7FKZ1_UNCRA</name>
<dbReference type="Proteomes" id="UP000179243">
    <property type="component" value="Unassembled WGS sequence"/>
</dbReference>
<dbReference type="SMART" id="SM01018">
    <property type="entry name" value="B12-binding_2"/>
    <property type="match status" value="1"/>
</dbReference>